<feature type="domain" description="DUF3817" evidence="8">
    <location>
        <begin position="242"/>
        <end position="320"/>
    </location>
</feature>
<comment type="subcellular location">
    <subcellularLocation>
        <location evidence="1">Cell membrane</location>
        <topology evidence="1">Multi-pass membrane protein</topology>
    </subcellularLocation>
</comment>
<feature type="transmembrane region" description="Helical" evidence="6">
    <location>
        <begin position="234"/>
        <end position="257"/>
    </location>
</feature>
<dbReference type="InterPro" id="IPR023845">
    <property type="entry name" value="DUF3817_TM"/>
</dbReference>
<keyword evidence="3 6" id="KW-0812">Transmembrane</keyword>
<evidence type="ECO:0000313" key="10">
    <source>
        <dbReference type="Proteomes" id="UP001597045"/>
    </source>
</evidence>
<comment type="caution">
    <text evidence="9">The sequence shown here is derived from an EMBL/GenBank/DDBJ whole genome shotgun (WGS) entry which is preliminary data.</text>
</comment>
<sequence length="327" mass="35302">DTLFMDVSLGMTANGSVSGYLYLNFWPYPENLERLEATAVHELNHNLRYAPGGVIWNPMTVTVGEQIVSEGLADSFARQLYGDLGYARIGVPHLRDDEVFAKVLTGLDVTGMRPDSLVPATEDLDSCSLTVKSKGDDLDGWKLQAETGVTITQKMVDGSVPEHLGGVTVLRVKPATTGADKNFCQYLVPPPDTPGVDDPTGVLTAAGVMFFAFLGFEHVTSTNEQTYSVRQSKVAIPVILVITLGVGLLALCAGMVLEYGFDQKQFIAIIAPVHGFLYIVYVILAVDLGLKAKWPIVKTGLILLAGMVPFVSFVAERRVTHELAAKA</sequence>
<evidence type="ECO:0000256" key="1">
    <source>
        <dbReference type="ARBA" id="ARBA00004651"/>
    </source>
</evidence>
<feature type="domain" description="DUF2268" evidence="7">
    <location>
        <begin position="7"/>
        <end position="83"/>
    </location>
</feature>
<organism evidence="9 10">
    <name type="scientific">Kibdelosporangium lantanae</name>
    <dbReference type="NCBI Taxonomy" id="1497396"/>
    <lineage>
        <taxon>Bacteria</taxon>
        <taxon>Bacillati</taxon>
        <taxon>Actinomycetota</taxon>
        <taxon>Actinomycetes</taxon>
        <taxon>Pseudonocardiales</taxon>
        <taxon>Pseudonocardiaceae</taxon>
        <taxon>Kibdelosporangium</taxon>
    </lineage>
</organism>
<reference evidence="10" key="1">
    <citation type="journal article" date="2019" name="Int. J. Syst. Evol. Microbiol.">
        <title>The Global Catalogue of Microorganisms (GCM) 10K type strain sequencing project: providing services to taxonomists for standard genome sequencing and annotation.</title>
        <authorList>
            <consortium name="The Broad Institute Genomics Platform"/>
            <consortium name="The Broad Institute Genome Sequencing Center for Infectious Disease"/>
            <person name="Wu L."/>
            <person name="Ma J."/>
        </authorList>
    </citation>
    <scope>NUCLEOTIDE SEQUENCE [LARGE SCALE GENOMIC DNA]</scope>
    <source>
        <strain evidence="10">JCM 31486</strain>
    </source>
</reference>
<keyword evidence="4 6" id="KW-1133">Transmembrane helix</keyword>
<dbReference type="NCBIfam" id="TIGR03954">
    <property type="entry name" value="integ_memb_HG"/>
    <property type="match status" value="1"/>
</dbReference>
<accession>A0ABW3MI20</accession>
<dbReference type="PANTHER" id="PTHR40077:SF2">
    <property type="entry name" value="MEMBRANE PROTEIN"/>
    <property type="match status" value="1"/>
</dbReference>
<evidence type="ECO:0000256" key="3">
    <source>
        <dbReference type="ARBA" id="ARBA00022692"/>
    </source>
</evidence>
<evidence type="ECO:0000256" key="5">
    <source>
        <dbReference type="ARBA" id="ARBA00023136"/>
    </source>
</evidence>
<feature type="non-terminal residue" evidence="9">
    <location>
        <position position="1"/>
    </location>
</feature>
<dbReference type="InterPro" id="IPR018728">
    <property type="entry name" value="DUF2268"/>
</dbReference>
<evidence type="ECO:0000313" key="9">
    <source>
        <dbReference type="EMBL" id="MFD1049070.1"/>
    </source>
</evidence>
<keyword evidence="5 6" id="KW-0472">Membrane</keyword>
<keyword evidence="2" id="KW-1003">Cell membrane</keyword>
<dbReference type="Pfam" id="PF12823">
    <property type="entry name" value="DUF3817"/>
    <property type="match status" value="1"/>
</dbReference>
<keyword evidence="10" id="KW-1185">Reference proteome</keyword>
<protein>
    <submittedName>
        <fullName evidence="9">DUF3817 domain-containing protein</fullName>
    </submittedName>
</protein>
<feature type="transmembrane region" description="Helical" evidence="6">
    <location>
        <begin position="296"/>
        <end position="315"/>
    </location>
</feature>
<proteinExistence type="predicted"/>
<dbReference type="EMBL" id="JBHTIS010001957">
    <property type="protein sequence ID" value="MFD1049070.1"/>
    <property type="molecule type" value="Genomic_DNA"/>
</dbReference>
<gene>
    <name evidence="9" type="ORF">ACFQ1S_27810</name>
</gene>
<name>A0ABW3MI20_9PSEU</name>
<dbReference type="Proteomes" id="UP001597045">
    <property type="component" value="Unassembled WGS sequence"/>
</dbReference>
<dbReference type="PANTHER" id="PTHR40077">
    <property type="entry name" value="MEMBRANE PROTEIN-RELATED"/>
    <property type="match status" value="1"/>
</dbReference>
<evidence type="ECO:0000259" key="8">
    <source>
        <dbReference type="Pfam" id="PF12823"/>
    </source>
</evidence>
<feature type="transmembrane region" description="Helical" evidence="6">
    <location>
        <begin position="266"/>
        <end position="284"/>
    </location>
</feature>
<evidence type="ECO:0000256" key="4">
    <source>
        <dbReference type="ARBA" id="ARBA00022989"/>
    </source>
</evidence>
<evidence type="ECO:0000256" key="6">
    <source>
        <dbReference type="SAM" id="Phobius"/>
    </source>
</evidence>
<evidence type="ECO:0000259" key="7">
    <source>
        <dbReference type="Pfam" id="PF10026"/>
    </source>
</evidence>
<dbReference type="Pfam" id="PF10026">
    <property type="entry name" value="DUF2268"/>
    <property type="match status" value="1"/>
</dbReference>
<evidence type="ECO:0000256" key="2">
    <source>
        <dbReference type="ARBA" id="ARBA00022475"/>
    </source>
</evidence>